<protein>
    <submittedName>
        <fullName evidence="13">CLUMA_CG003276, isoform A</fullName>
    </submittedName>
</protein>
<dbReference type="GO" id="GO:0036157">
    <property type="term" value="C:outer dynein arm"/>
    <property type="evidence" value="ECO:0007669"/>
    <property type="project" value="TreeGrafter"/>
</dbReference>
<dbReference type="GO" id="GO:0005874">
    <property type="term" value="C:microtubule"/>
    <property type="evidence" value="ECO:0007669"/>
    <property type="project" value="UniProtKB-KW"/>
</dbReference>
<dbReference type="GO" id="GO:0045504">
    <property type="term" value="F:dynein heavy chain binding"/>
    <property type="evidence" value="ECO:0007669"/>
    <property type="project" value="TreeGrafter"/>
</dbReference>
<dbReference type="Pfam" id="PF00400">
    <property type="entry name" value="WD40"/>
    <property type="match status" value="2"/>
</dbReference>
<keyword evidence="5" id="KW-0493">Microtubule</keyword>
<evidence type="ECO:0000256" key="7">
    <source>
        <dbReference type="ARBA" id="ARBA00023017"/>
    </source>
</evidence>
<dbReference type="SMART" id="SM00320">
    <property type="entry name" value="WD40"/>
    <property type="match status" value="6"/>
</dbReference>
<dbReference type="Proteomes" id="UP000183832">
    <property type="component" value="Unassembled WGS sequence"/>
</dbReference>
<evidence type="ECO:0000256" key="3">
    <source>
        <dbReference type="ARBA" id="ARBA00022490"/>
    </source>
</evidence>
<evidence type="ECO:0000313" key="13">
    <source>
        <dbReference type="EMBL" id="CRK89583.1"/>
    </source>
</evidence>
<dbReference type="InterPro" id="IPR001680">
    <property type="entry name" value="WD40_rpt"/>
</dbReference>
<evidence type="ECO:0000256" key="2">
    <source>
        <dbReference type="ARBA" id="ARBA00011059"/>
    </source>
</evidence>
<evidence type="ECO:0000256" key="4">
    <source>
        <dbReference type="ARBA" id="ARBA00022574"/>
    </source>
</evidence>
<evidence type="ECO:0000256" key="9">
    <source>
        <dbReference type="ARBA" id="ARBA00023175"/>
    </source>
</evidence>
<keyword evidence="8" id="KW-0969">Cilium</keyword>
<dbReference type="PANTHER" id="PTHR12442:SF7">
    <property type="entry name" value="DYNEIN AXONEMAL INTERMEDIATE CHAIN 2"/>
    <property type="match status" value="1"/>
</dbReference>
<proteinExistence type="inferred from homology"/>
<dbReference type="InterPro" id="IPR036322">
    <property type="entry name" value="WD40_repeat_dom_sf"/>
</dbReference>
<keyword evidence="7" id="KW-0243">Dynein</keyword>
<evidence type="ECO:0000256" key="10">
    <source>
        <dbReference type="ARBA" id="ARBA00023212"/>
    </source>
</evidence>
<evidence type="ECO:0000256" key="6">
    <source>
        <dbReference type="ARBA" id="ARBA00022737"/>
    </source>
</evidence>
<dbReference type="GO" id="GO:0003341">
    <property type="term" value="P:cilium movement"/>
    <property type="evidence" value="ECO:0007669"/>
    <property type="project" value="TreeGrafter"/>
</dbReference>
<comment type="similarity">
    <text evidence="2">Belongs to the dynein intermediate chain family.</text>
</comment>
<keyword evidence="11" id="KW-0966">Cell projection</keyword>
<keyword evidence="10" id="KW-0206">Cytoskeleton</keyword>
<dbReference type="InterPro" id="IPR015943">
    <property type="entry name" value="WD40/YVTN_repeat-like_dom_sf"/>
</dbReference>
<comment type="subcellular location">
    <subcellularLocation>
        <location evidence="1">Cytoplasm</location>
        <location evidence="1">Cytoskeleton</location>
        <location evidence="1">Cilium axoneme</location>
    </subcellularLocation>
</comment>
<dbReference type="GO" id="GO:0045503">
    <property type="term" value="F:dynein light chain binding"/>
    <property type="evidence" value="ECO:0007669"/>
    <property type="project" value="TreeGrafter"/>
</dbReference>
<dbReference type="InterPro" id="IPR050687">
    <property type="entry name" value="Dynein_IC"/>
</dbReference>
<keyword evidence="4" id="KW-0853">WD repeat</keyword>
<reference evidence="13 14" key="1">
    <citation type="submission" date="2015-04" db="EMBL/GenBank/DDBJ databases">
        <authorList>
            <person name="Syromyatnikov M.Y."/>
            <person name="Popov V.N."/>
        </authorList>
    </citation>
    <scope>NUCLEOTIDE SEQUENCE [LARGE SCALE GENOMIC DNA]</scope>
</reference>
<dbReference type="SUPFAM" id="SSF50978">
    <property type="entry name" value="WD40 repeat-like"/>
    <property type="match status" value="1"/>
</dbReference>
<feature type="compositionally biased region" description="Basic and acidic residues" evidence="12">
    <location>
        <begin position="585"/>
        <end position="611"/>
    </location>
</feature>
<feature type="region of interest" description="Disordered" evidence="12">
    <location>
        <begin position="578"/>
        <end position="611"/>
    </location>
</feature>
<keyword evidence="6" id="KW-0677">Repeat</keyword>
<evidence type="ECO:0000256" key="1">
    <source>
        <dbReference type="ARBA" id="ARBA00004430"/>
    </source>
</evidence>
<evidence type="ECO:0000256" key="5">
    <source>
        <dbReference type="ARBA" id="ARBA00022701"/>
    </source>
</evidence>
<dbReference type="PANTHER" id="PTHR12442">
    <property type="entry name" value="DYNEIN INTERMEDIATE CHAIN"/>
    <property type="match status" value="1"/>
</dbReference>
<organism evidence="13 14">
    <name type="scientific">Clunio marinus</name>
    <dbReference type="NCBI Taxonomy" id="568069"/>
    <lineage>
        <taxon>Eukaryota</taxon>
        <taxon>Metazoa</taxon>
        <taxon>Ecdysozoa</taxon>
        <taxon>Arthropoda</taxon>
        <taxon>Hexapoda</taxon>
        <taxon>Insecta</taxon>
        <taxon>Pterygota</taxon>
        <taxon>Neoptera</taxon>
        <taxon>Endopterygota</taxon>
        <taxon>Diptera</taxon>
        <taxon>Nematocera</taxon>
        <taxon>Chironomoidea</taxon>
        <taxon>Chironomidae</taxon>
        <taxon>Clunio</taxon>
    </lineage>
</organism>
<accession>A0A1J1HNF3</accession>
<dbReference type="GO" id="GO:0036158">
    <property type="term" value="P:outer dynein arm assembly"/>
    <property type="evidence" value="ECO:0007669"/>
    <property type="project" value="TreeGrafter"/>
</dbReference>
<evidence type="ECO:0000313" key="14">
    <source>
        <dbReference type="Proteomes" id="UP000183832"/>
    </source>
</evidence>
<evidence type="ECO:0000256" key="8">
    <source>
        <dbReference type="ARBA" id="ARBA00023069"/>
    </source>
</evidence>
<dbReference type="EMBL" id="CVRI01000013">
    <property type="protein sequence ID" value="CRK89583.1"/>
    <property type="molecule type" value="Genomic_DNA"/>
</dbReference>
<gene>
    <name evidence="13" type="ORF">CLUMA_CG003276</name>
</gene>
<dbReference type="Gene3D" id="2.130.10.10">
    <property type="entry name" value="YVTN repeat-like/Quinoprotein amine dehydrogenase"/>
    <property type="match status" value="2"/>
</dbReference>
<evidence type="ECO:0000256" key="11">
    <source>
        <dbReference type="ARBA" id="ARBA00023273"/>
    </source>
</evidence>
<evidence type="ECO:0000256" key="12">
    <source>
        <dbReference type="SAM" id="MobiDB-lite"/>
    </source>
</evidence>
<dbReference type="AlphaFoldDB" id="A0A1J1HNF3"/>
<sequence>MGENIFPKERKNFGKQCLFVDKRFLMVAIPPKPYEFKDYIQRNPVDVGTQLSKQYAFSEANTMSATFDKKGMFHTEGGWPKDVDISDIEQKIRYRRKLEKDDAYIKQLPQMLEAAEFCILQNNAVNIYEHYFENLKLKEAPIAETCQSRTSNVYKDIDKPLRQVNHLSWSPDGGVKIAVTYCNKNFLKSHLGCSCNSYIWDVENPNQPSYTLSPKSPSICVEYHYKDYNFLVSGHDNGQCCVWDVRVGKYPVGITPIEVCHSGRVNSALWVNSKHGTEFFSGAVDGQVVWWDMRNLSEQIDSLYMDPMRTEEQNRSQSQSISLLEYETTIPSRFMVGSEHGMLFLCNRRGKSPMEKIVSLMQIHTGPVAALKRNPGFTKNFLSVGDWNGKVWSEDCKEGSLIWTKNRPVQLTDGCWSPIKPSLFCLSRIDGNVEVWDLLQQQDEPVLIIQVSDFSVNCVNPHESGKMIACGNADGTMSLVELSKSLTVSDKKDKVLLNDMFVRENKREKLLAGKLREIQIKRKKQQEIESAKLKPSLNQEEVDAAENDFFKMTASEQKRRYEEEVLLGKSKSEKTVRISRTLPNVDERLSAATPRSRESNIDENTKENAHN</sequence>
<keyword evidence="14" id="KW-1185">Reference proteome</keyword>
<dbReference type="STRING" id="568069.A0A1J1HNF3"/>
<keyword evidence="9" id="KW-0505">Motor protein</keyword>
<keyword evidence="3" id="KW-0963">Cytoplasm</keyword>
<name>A0A1J1HNF3_9DIPT</name>
<dbReference type="OrthoDB" id="366230at2759"/>